<dbReference type="InterPro" id="IPR003591">
    <property type="entry name" value="Leu-rich_rpt_typical-subtyp"/>
</dbReference>
<dbReference type="PANTHER" id="PTHR24365">
    <property type="entry name" value="TOLL-LIKE RECEPTOR"/>
    <property type="match status" value="1"/>
</dbReference>
<dbReference type="InterPro" id="IPR035897">
    <property type="entry name" value="Toll_tir_struct_dom_sf"/>
</dbReference>
<organism evidence="14 15">
    <name type="scientific">Biomphalaria pfeifferi</name>
    <name type="common">Bloodfluke planorb</name>
    <name type="synonym">Freshwater snail</name>
    <dbReference type="NCBI Taxonomy" id="112525"/>
    <lineage>
        <taxon>Eukaryota</taxon>
        <taxon>Metazoa</taxon>
        <taxon>Spiralia</taxon>
        <taxon>Lophotrochozoa</taxon>
        <taxon>Mollusca</taxon>
        <taxon>Gastropoda</taxon>
        <taxon>Heterobranchia</taxon>
        <taxon>Euthyneura</taxon>
        <taxon>Panpulmonata</taxon>
        <taxon>Hygrophila</taxon>
        <taxon>Lymnaeoidea</taxon>
        <taxon>Planorbidae</taxon>
        <taxon>Biomphalaria</taxon>
    </lineage>
</organism>
<comment type="caution">
    <text evidence="14">The sequence shown here is derived from an EMBL/GenBank/DDBJ whole genome shotgun (WGS) entry which is preliminary data.</text>
</comment>
<keyword evidence="9 14" id="KW-0675">Receptor</keyword>
<keyword evidence="7 11" id="KW-1133">Transmembrane helix</keyword>
<dbReference type="PANTHER" id="PTHR24365:SF541">
    <property type="entry name" value="PROTEIN TOLL-RELATED"/>
    <property type="match status" value="1"/>
</dbReference>
<evidence type="ECO:0000256" key="11">
    <source>
        <dbReference type="SAM" id="Phobius"/>
    </source>
</evidence>
<proteinExistence type="inferred from homology"/>
<dbReference type="InterPro" id="IPR026906">
    <property type="entry name" value="LRR_5"/>
</dbReference>
<dbReference type="Gene3D" id="3.80.10.10">
    <property type="entry name" value="Ribonuclease Inhibitor"/>
    <property type="match status" value="1"/>
</dbReference>
<evidence type="ECO:0000256" key="7">
    <source>
        <dbReference type="ARBA" id="ARBA00022989"/>
    </source>
</evidence>
<evidence type="ECO:0000256" key="3">
    <source>
        <dbReference type="ARBA" id="ARBA00022614"/>
    </source>
</evidence>
<dbReference type="Pfam" id="PF13306">
    <property type="entry name" value="LRR_5"/>
    <property type="match status" value="2"/>
</dbReference>
<feature type="chain" id="PRO_5042121486" evidence="12">
    <location>
        <begin position="20"/>
        <end position="879"/>
    </location>
</feature>
<comment type="similarity">
    <text evidence="2">Belongs to the Toll-like receptor family.</text>
</comment>
<evidence type="ECO:0000256" key="2">
    <source>
        <dbReference type="ARBA" id="ARBA00009634"/>
    </source>
</evidence>
<dbReference type="EMBL" id="JASAOG010000009">
    <property type="protein sequence ID" value="KAK0066949.1"/>
    <property type="molecule type" value="Genomic_DNA"/>
</dbReference>
<evidence type="ECO:0000256" key="4">
    <source>
        <dbReference type="ARBA" id="ARBA00022692"/>
    </source>
</evidence>
<dbReference type="InterPro" id="IPR001611">
    <property type="entry name" value="Leu-rich_rpt"/>
</dbReference>
<dbReference type="PROSITE" id="PS51450">
    <property type="entry name" value="LRR"/>
    <property type="match status" value="2"/>
</dbReference>
<keyword evidence="4 11" id="KW-0812">Transmembrane</keyword>
<reference evidence="14" key="2">
    <citation type="submission" date="2023-04" db="EMBL/GenBank/DDBJ databases">
        <authorList>
            <person name="Bu L."/>
            <person name="Lu L."/>
            <person name="Laidemitt M.R."/>
            <person name="Zhang S.M."/>
            <person name="Mutuku M."/>
            <person name="Mkoji G."/>
            <person name="Steinauer M."/>
            <person name="Loker E.S."/>
        </authorList>
    </citation>
    <scope>NUCLEOTIDE SEQUENCE</scope>
    <source>
        <strain evidence="14">KasaAsao</strain>
        <tissue evidence="14">Whole Snail</tissue>
    </source>
</reference>
<dbReference type="SUPFAM" id="SSF52200">
    <property type="entry name" value="Toll/Interleukin receptor TIR domain"/>
    <property type="match status" value="1"/>
</dbReference>
<keyword evidence="3" id="KW-0433">Leucine-rich repeat</keyword>
<keyword evidence="6" id="KW-0677">Repeat</keyword>
<accession>A0AAD8FKZ2</accession>
<evidence type="ECO:0000256" key="12">
    <source>
        <dbReference type="SAM" id="SignalP"/>
    </source>
</evidence>
<evidence type="ECO:0000259" key="13">
    <source>
        <dbReference type="PROSITE" id="PS50104"/>
    </source>
</evidence>
<evidence type="ECO:0000256" key="1">
    <source>
        <dbReference type="ARBA" id="ARBA00004167"/>
    </source>
</evidence>
<reference evidence="14" key="1">
    <citation type="journal article" date="2023" name="PLoS Negl. Trop. Dis.">
        <title>A genome sequence for Biomphalaria pfeifferi, the major vector snail for the human-infecting parasite Schistosoma mansoni.</title>
        <authorList>
            <person name="Bu L."/>
            <person name="Lu L."/>
            <person name="Laidemitt M.R."/>
            <person name="Zhang S.M."/>
            <person name="Mutuku M."/>
            <person name="Mkoji G."/>
            <person name="Steinauer M."/>
            <person name="Loker E.S."/>
        </authorList>
    </citation>
    <scope>NUCLEOTIDE SEQUENCE</scope>
    <source>
        <strain evidence="14">KasaAsao</strain>
    </source>
</reference>
<dbReference type="GO" id="GO:0038023">
    <property type="term" value="F:signaling receptor activity"/>
    <property type="evidence" value="ECO:0007669"/>
    <property type="project" value="TreeGrafter"/>
</dbReference>
<keyword evidence="10" id="KW-0325">Glycoprotein</keyword>
<comment type="subcellular location">
    <subcellularLocation>
        <location evidence="1">Membrane</location>
        <topology evidence="1">Single-pass membrane protein</topology>
    </subcellularLocation>
</comment>
<dbReference type="PROSITE" id="PS50104">
    <property type="entry name" value="TIR"/>
    <property type="match status" value="1"/>
</dbReference>
<feature type="domain" description="TIR" evidence="13">
    <location>
        <begin position="740"/>
        <end position="879"/>
    </location>
</feature>
<dbReference type="GO" id="GO:0007165">
    <property type="term" value="P:signal transduction"/>
    <property type="evidence" value="ECO:0007669"/>
    <property type="project" value="InterPro"/>
</dbReference>
<dbReference type="Proteomes" id="UP001233172">
    <property type="component" value="Unassembled WGS sequence"/>
</dbReference>
<name>A0AAD8FKZ2_BIOPF</name>
<evidence type="ECO:0000256" key="6">
    <source>
        <dbReference type="ARBA" id="ARBA00022737"/>
    </source>
</evidence>
<dbReference type="SUPFAM" id="SSF52058">
    <property type="entry name" value="L domain-like"/>
    <property type="match status" value="2"/>
</dbReference>
<dbReference type="AlphaFoldDB" id="A0AAD8FKZ2"/>
<keyword evidence="15" id="KW-1185">Reference proteome</keyword>
<evidence type="ECO:0000256" key="8">
    <source>
        <dbReference type="ARBA" id="ARBA00023136"/>
    </source>
</evidence>
<sequence length="879" mass="101274">MFILYRLVLFCLFSVAIYSSCDLKSEMLVSGHYPKLDFTPCAIVNVTVDCSCLSLTNIQPSWFPSYTEVLLFNNNKLKVLPNYTFSHLQHLKILDLSNNDIQEIEIDAFHGLGKLENLQLYQNKYCFYDSVKLDRIFQPTPSLTKLNIIQNTDCLVDNVTNSFLTKLTKLRRLEISYNSERLYLGPEFTRLRDLKYLKIVGDSQIIDNLTFVYVGNLTGLELCHMNSLNSISSDAFQPLINLKVLKMIDISLNLSYVLLRLEPFQGRNMSEMTLDTISIDVHEERPKENGYLTRHNTQYLRNICVSSLTLQNCLINYITVEAVGVAQLETWNNCLVNLVISDNPLTGNRFALLKLLNLKQLKSVTMTDAFRHCVEYAPFPVHFEEHRLDSQSNWLISTTIENKETLDHDVFNGLDTSTHVTWAKNNTTSIDQRIQIGDSGNFYISENLRYINARRLFISALVNVHFIVYGAQNVEYLDISDSGFHDFTGFVEGFTSLKTYILSGNDLSKVSIQFFEYLPSMENLALSNCRLERDFMSQHSHVLFKNLTRLKQLDLSSNSLNYLSTNTFLYNSHLQFVNLARNLFREIPFRLRYTPELRALDLSVNSLSSLDVSTTKDLDHLVTKTGYLKLYLQGNVLSCGCNDITFLQWMKTTLVTFDLNGNFTCINEKGERTYILFHSDLESLWRECNGILFLYLSVIIMCLYFIGLCIVFIIFRNKQFLISYLLQTFVGFMVSTRKDYKIDVYIGYSDRDYKFPCNNLREFFENSLGYKTFLIDRDLIASVDKASGIVDALNASWRILLVCSESFLKDDDWSMFTLRSAIYTQNPANPARVVVLVHKDCLPLLPTALLSSVNDENICVVSEWAMSYEMMQMLTTRLT</sequence>
<evidence type="ECO:0000256" key="10">
    <source>
        <dbReference type="ARBA" id="ARBA00023180"/>
    </source>
</evidence>
<dbReference type="Gene3D" id="3.40.50.10140">
    <property type="entry name" value="Toll/interleukin-1 receptor homology (TIR) domain"/>
    <property type="match status" value="1"/>
</dbReference>
<dbReference type="GO" id="GO:0005886">
    <property type="term" value="C:plasma membrane"/>
    <property type="evidence" value="ECO:0007669"/>
    <property type="project" value="TreeGrafter"/>
</dbReference>
<feature type="transmembrane region" description="Helical" evidence="11">
    <location>
        <begin position="692"/>
        <end position="715"/>
    </location>
</feature>
<dbReference type="InterPro" id="IPR000157">
    <property type="entry name" value="TIR_dom"/>
</dbReference>
<protein>
    <submittedName>
        <fullName evidence="14">Toll-like receptor 7</fullName>
    </submittedName>
</protein>
<keyword evidence="5 12" id="KW-0732">Signal</keyword>
<dbReference type="SMART" id="SM00369">
    <property type="entry name" value="LRR_TYP"/>
    <property type="match status" value="5"/>
</dbReference>
<dbReference type="InterPro" id="IPR032675">
    <property type="entry name" value="LRR_dom_sf"/>
</dbReference>
<evidence type="ECO:0000256" key="5">
    <source>
        <dbReference type="ARBA" id="ARBA00022729"/>
    </source>
</evidence>
<dbReference type="PRINTS" id="PR00019">
    <property type="entry name" value="LEURICHRPT"/>
</dbReference>
<evidence type="ECO:0000313" key="14">
    <source>
        <dbReference type="EMBL" id="KAK0066949.1"/>
    </source>
</evidence>
<evidence type="ECO:0000256" key="9">
    <source>
        <dbReference type="ARBA" id="ARBA00023170"/>
    </source>
</evidence>
<evidence type="ECO:0000313" key="15">
    <source>
        <dbReference type="Proteomes" id="UP001233172"/>
    </source>
</evidence>
<keyword evidence="8 11" id="KW-0472">Membrane</keyword>
<dbReference type="Pfam" id="PF13855">
    <property type="entry name" value="LRR_8"/>
    <property type="match status" value="1"/>
</dbReference>
<gene>
    <name evidence="14" type="ORF">Bpfe_003684</name>
</gene>
<feature type="signal peptide" evidence="12">
    <location>
        <begin position="1"/>
        <end position="19"/>
    </location>
</feature>